<protein>
    <submittedName>
        <fullName evidence="3">Uncharacterized protein</fullName>
    </submittedName>
</protein>
<evidence type="ECO:0000313" key="4">
    <source>
        <dbReference type="Proteomes" id="UP000054826"/>
    </source>
</evidence>
<keyword evidence="1" id="KW-1133">Transmembrane helix</keyword>
<name>A0A0V1IMM5_TRIPS</name>
<evidence type="ECO:0000313" key="3">
    <source>
        <dbReference type="EMBL" id="KRZ24062.1"/>
    </source>
</evidence>
<dbReference type="Proteomes" id="UP000054826">
    <property type="component" value="Unassembled WGS sequence"/>
</dbReference>
<accession>A0A0V1IMM5</accession>
<feature type="transmembrane region" description="Helical" evidence="1">
    <location>
        <begin position="121"/>
        <end position="143"/>
    </location>
</feature>
<keyword evidence="2" id="KW-0732">Signal</keyword>
<feature type="chain" id="PRO_5006879988" evidence="2">
    <location>
        <begin position="21"/>
        <end position="194"/>
    </location>
</feature>
<evidence type="ECO:0000256" key="2">
    <source>
        <dbReference type="SAM" id="SignalP"/>
    </source>
</evidence>
<proteinExistence type="predicted"/>
<comment type="caution">
    <text evidence="3">The sequence shown here is derived from an EMBL/GenBank/DDBJ whole genome shotgun (WGS) entry which is preliminary data.</text>
</comment>
<evidence type="ECO:0000256" key="1">
    <source>
        <dbReference type="SAM" id="Phobius"/>
    </source>
</evidence>
<sequence>MILATIIVIIHTAVFHRTHPSAVPCGFEDFMYEMLENQLQAIQYRWAQKHFIMWVTGQDFAASCPYKFQFSQMSSESFSPLLGELTEYASFCNVLSDCSRYDSKNQETLFGAVALMLRLRVLMFVFCSGIRALLISVSTSVVIRNSCKAFMPSLTLSVLKFKTDSSSIPKINGIQLPRQPSNRRKPAKAVCAIL</sequence>
<gene>
    <name evidence="3" type="ORF">T4C_11299</name>
</gene>
<keyword evidence="1" id="KW-0472">Membrane</keyword>
<dbReference type="EMBL" id="JYDV01000230">
    <property type="protein sequence ID" value="KRZ24062.1"/>
    <property type="molecule type" value="Genomic_DNA"/>
</dbReference>
<dbReference type="AlphaFoldDB" id="A0A0V1IMM5"/>
<keyword evidence="1" id="KW-0812">Transmembrane</keyword>
<reference evidence="3 4" key="1">
    <citation type="submission" date="2015-01" db="EMBL/GenBank/DDBJ databases">
        <title>Evolution of Trichinella species and genotypes.</title>
        <authorList>
            <person name="Korhonen P.K."/>
            <person name="Edoardo P."/>
            <person name="Giuseppe L.R."/>
            <person name="Gasser R.B."/>
        </authorList>
    </citation>
    <scope>NUCLEOTIDE SEQUENCE [LARGE SCALE GENOMIC DNA]</scope>
    <source>
        <strain evidence="3">ISS176</strain>
    </source>
</reference>
<organism evidence="3 4">
    <name type="scientific">Trichinella pseudospiralis</name>
    <name type="common">Parasitic roundworm</name>
    <dbReference type="NCBI Taxonomy" id="6337"/>
    <lineage>
        <taxon>Eukaryota</taxon>
        <taxon>Metazoa</taxon>
        <taxon>Ecdysozoa</taxon>
        <taxon>Nematoda</taxon>
        <taxon>Enoplea</taxon>
        <taxon>Dorylaimia</taxon>
        <taxon>Trichinellida</taxon>
        <taxon>Trichinellidae</taxon>
        <taxon>Trichinella</taxon>
    </lineage>
</organism>
<feature type="signal peptide" evidence="2">
    <location>
        <begin position="1"/>
        <end position="20"/>
    </location>
</feature>